<feature type="transmembrane region" description="Helical" evidence="1">
    <location>
        <begin position="12"/>
        <end position="36"/>
    </location>
</feature>
<name>A0A6N2RV85_9BACT</name>
<dbReference type="EMBL" id="CACRSS010000002">
    <property type="protein sequence ID" value="VYS84329.1"/>
    <property type="molecule type" value="Genomic_DNA"/>
</dbReference>
<sequence length="232" mass="26967">MKIKKMNNKLGIVKFLIGVSIFIITLFIFFPLPFVYTCLYIKYSVNPSDITPEVFEKTVDKKPKDLHSLLSIFRKKSTSMNQYLSKMKNIDEIRDDLKKGTPYLMNKVKFDKINWFFSEKDKEKVKYIYDIPLFSTWSQAEGMGNYDAVGYFFLDDELKILGWSIGCMILGSQYLEGRATPDIYKVHPSYMIPIHVFDLNDSLLKAEELSKFACCVKCKLKKDPSVKAVYKS</sequence>
<dbReference type="AlphaFoldDB" id="A0A6N2RV85"/>
<keyword evidence="1" id="KW-0472">Membrane</keyword>
<protein>
    <submittedName>
        <fullName evidence="2">Uncharacterized protein</fullName>
    </submittedName>
</protein>
<gene>
    <name evidence="2" type="ORF">AMLFYP55_01810</name>
</gene>
<evidence type="ECO:0000256" key="1">
    <source>
        <dbReference type="SAM" id="Phobius"/>
    </source>
</evidence>
<reference evidence="2" key="1">
    <citation type="submission" date="2019-11" db="EMBL/GenBank/DDBJ databases">
        <authorList>
            <person name="Feng L."/>
        </authorList>
    </citation>
    <scope>NUCLEOTIDE SEQUENCE</scope>
    <source>
        <strain evidence="2">AMuciniphilaLFYP55</strain>
    </source>
</reference>
<organism evidence="2">
    <name type="scientific">Akkermansia muciniphila</name>
    <dbReference type="NCBI Taxonomy" id="239935"/>
    <lineage>
        <taxon>Bacteria</taxon>
        <taxon>Pseudomonadati</taxon>
        <taxon>Verrucomicrobiota</taxon>
        <taxon>Verrucomicrobiia</taxon>
        <taxon>Verrucomicrobiales</taxon>
        <taxon>Akkermansiaceae</taxon>
        <taxon>Akkermansia</taxon>
    </lineage>
</organism>
<keyword evidence="1" id="KW-0812">Transmembrane</keyword>
<proteinExistence type="predicted"/>
<accession>A0A6N2RV85</accession>
<keyword evidence="1" id="KW-1133">Transmembrane helix</keyword>
<evidence type="ECO:0000313" key="2">
    <source>
        <dbReference type="EMBL" id="VYS84329.1"/>
    </source>
</evidence>